<sequence>MHRIAQVAIERGELFDLGENDPRFLLTMNFLQCCVAEIQRV</sequence>
<keyword evidence="2" id="KW-1185">Reference proteome</keyword>
<reference evidence="1 2" key="1">
    <citation type="submission" date="2024-01" db="EMBL/GenBank/DDBJ databases">
        <title>The diversity of rhizobia nodulating Mimosa spp. in eleven states of Brazil covering several biomes is determined by host plant, location, and edaphic factors.</title>
        <authorList>
            <person name="Rouws L."/>
            <person name="Barauna A."/>
            <person name="Beukes C."/>
            <person name="De Faria S.M."/>
            <person name="Gross E."/>
            <person name="Dos Reis Junior F.B."/>
            <person name="Simon M."/>
            <person name="Maluk M."/>
            <person name="Odee D.W."/>
            <person name="Kenicer G."/>
            <person name="Young J.P.W."/>
            <person name="Reis V.M."/>
            <person name="Zilli J."/>
            <person name="James E.K."/>
        </authorList>
    </citation>
    <scope>NUCLEOTIDE SEQUENCE [LARGE SCALE GENOMIC DNA]</scope>
    <source>
        <strain evidence="1 2">JPY77</strain>
    </source>
</reference>
<name>A0ABU9Q8B9_9BURK</name>
<dbReference type="EMBL" id="JAZHGC010000005">
    <property type="protein sequence ID" value="MEM5285674.1"/>
    <property type="molecule type" value="Genomic_DNA"/>
</dbReference>
<comment type="caution">
    <text evidence="1">The sequence shown here is derived from an EMBL/GenBank/DDBJ whole genome shotgun (WGS) entry which is preliminary data.</text>
</comment>
<accession>A0ABU9Q8B9</accession>
<evidence type="ECO:0000313" key="2">
    <source>
        <dbReference type="Proteomes" id="UP001494588"/>
    </source>
</evidence>
<dbReference type="RefSeq" id="WP_267909486.1">
    <property type="nucleotide sequence ID" value="NZ_CAJHCS010000006.1"/>
</dbReference>
<gene>
    <name evidence="1" type="ORF">V4C55_08135</name>
</gene>
<proteinExistence type="predicted"/>
<dbReference type="Proteomes" id="UP001494588">
    <property type="component" value="Unassembled WGS sequence"/>
</dbReference>
<protein>
    <submittedName>
        <fullName evidence="1">Uncharacterized protein</fullName>
    </submittedName>
</protein>
<organism evidence="1 2">
    <name type="scientific">Paraburkholderia sabiae</name>
    <dbReference type="NCBI Taxonomy" id="273251"/>
    <lineage>
        <taxon>Bacteria</taxon>
        <taxon>Pseudomonadati</taxon>
        <taxon>Pseudomonadota</taxon>
        <taxon>Betaproteobacteria</taxon>
        <taxon>Burkholderiales</taxon>
        <taxon>Burkholderiaceae</taxon>
        <taxon>Paraburkholderia</taxon>
    </lineage>
</organism>
<evidence type="ECO:0000313" key="1">
    <source>
        <dbReference type="EMBL" id="MEM5285674.1"/>
    </source>
</evidence>